<keyword evidence="3" id="KW-1185">Reference proteome</keyword>
<protein>
    <recommendedName>
        <fullName evidence="1">SAM domain-containing protein</fullName>
    </recommendedName>
</protein>
<organism evidence="2 3">
    <name type="scientific">Mytilus galloprovincialis</name>
    <name type="common">Mediterranean mussel</name>
    <dbReference type="NCBI Taxonomy" id="29158"/>
    <lineage>
        <taxon>Eukaryota</taxon>
        <taxon>Metazoa</taxon>
        <taxon>Spiralia</taxon>
        <taxon>Lophotrochozoa</taxon>
        <taxon>Mollusca</taxon>
        <taxon>Bivalvia</taxon>
        <taxon>Autobranchia</taxon>
        <taxon>Pteriomorphia</taxon>
        <taxon>Mytilida</taxon>
        <taxon>Mytiloidea</taxon>
        <taxon>Mytilidae</taxon>
        <taxon>Mytilinae</taxon>
        <taxon>Mytilus</taxon>
    </lineage>
</organism>
<comment type="caution">
    <text evidence="2">The sequence shown here is derived from an EMBL/GenBank/DDBJ whole genome shotgun (WGS) entry which is preliminary data.</text>
</comment>
<name>A0A8B6BXM8_MYTGA</name>
<dbReference type="EMBL" id="UYJE01000769">
    <property type="protein sequence ID" value="VDH96268.1"/>
    <property type="molecule type" value="Genomic_DNA"/>
</dbReference>
<dbReference type="AlphaFoldDB" id="A0A8B6BXM8"/>
<dbReference type="SUPFAM" id="SSF47769">
    <property type="entry name" value="SAM/Pointed domain"/>
    <property type="match status" value="1"/>
</dbReference>
<dbReference type="Gene3D" id="1.10.150.50">
    <property type="entry name" value="Transcription Factor, Ets-1"/>
    <property type="match status" value="1"/>
</dbReference>
<accession>A0A8B6BXM8</accession>
<dbReference type="Proteomes" id="UP000596742">
    <property type="component" value="Unassembled WGS sequence"/>
</dbReference>
<dbReference type="PROSITE" id="PS50105">
    <property type="entry name" value="SAM_DOMAIN"/>
    <property type="match status" value="1"/>
</dbReference>
<reference evidence="2" key="1">
    <citation type="submission" date="2018-11" db="EMBL/GenBank/DDBJ databases">
        <authorList>
            <person name="Alioto T."/>
            <person name="Alioto T."/>
        </authorList>
    </citation>
    <scope>NUCLEOTIDE SEQUENCE</scope>
</reference>
<evidence type="ECO:0000259" key="1">
    <source>
        <dbReference type="PROSITE" id="PS50105"/>
    </source>
</evidence>
<dbReference type="InterPro" id="IPR013761">
    <property type="entry name" value="SAM/pointed_sf"/>
</dbReference>
<gene>
    <name evidence="2" type="ORF">MGAL_10B001400</name>
</gene>
<proteinExistence type="predicted"/>
<dbReference type="OrthoDB" id="6160580at2759"/>
<feature type="domain" description="SAM" evidence="1">
    <location>
        <begin position="1"/>
        <end position="64"/>
    </location>
</feature>
<evidence type="ECO:0000313" key="3">
    <source>
        <dbReference type="Proteomes" id="UP000596742"/>
    </source>
</evidence>
<dbReference type="InterPro" id="IPR001660">
    <property type="entry name" value="SAM"/>
</dbReference>
<sequence>MADKSIQAVLFELGLGTISQRFIEHKITFDLAKKLSDEELRALGVGTIGDRIRLKEKLNSQHRTCACGAFKSSGFRFYFR</sequence>
<evidence type="ECO:0000313" key="2">
    <source>
        <dbReference type="EMBL" id="VDH96268.1"/>
    </source>
</evidence>